<comment type="caution">
    <text evidence="6">Lacks conserved residue(s) required for the propagation of feature annotation.</text>
</comment>
<dbReference type="InterPro" id="IPR001759">
    <property type="entry name" value="PTX_dom"/>
</dbReference>
<dbReference type="InterPro" id="IPR013320">
    <property type="entry name" value="ConA-like_dom_sf"/>
</dbReference>
<name>A0ABD0JYK9_9CAEN</name>
<dbReference type="FunFam" id="2.10.25.10:FF:000255">
    <property type="entry name" value="Sushi, nidogen and EGF-like domains 1"/>
    <property type="match status" value="1"/>
</dbReference>
<dbReference type="InterPro" id="IPR011641">
    <property type="entry name" value="Tyr-kin_ephrin_A/B_rcpt-like"/>
</dbReference>
<dbReference type="Gene3D" id="2.60.120.200">
    <property type="match status" value="1"/>
</dbReference>
<dbReference type="CDD" id="cd00054">
    <property type="entry name" value="EGF_CA"/>
    <property type="match status" value="2"/>
</dbReference>
<dbReference type="AlphaFoldDB" id="A0ABD0JYK9"/>
<dbReference type="InterPro" id="IPR051022">
    <property type="entry name" value="Notch_Cell-Fate_Det"/>
</dbReference>
<evidence type="ECO:0000256" key="6">
    <source>
        <dbReference type="PROSITE-ProRule" id="PRU00076"/>
    </source>
</evidence>
<dbReference type="FunFam" id="2.10.25.10:FF:000012">
    <property type="entry name" value="Delta-like protein"/>
    <property type="match status" value="1"/>
</dbReference>
<proteinExistence type="predicted"/>
<dbReference type="SMART" id="SM01411">
    <property type="entry name" value="Ephrin_rec_like"/>
    <property type="match status" value="2"/>
</dbReference>
<feature type="domain" description="EGF-like" evidence="8">
    <location>
        <begin position="2"/>
        <end position="38"/>
    </location>
</feature>
<accession>A0ABD0JYK9</accession>
<dbReference type="PROSITE" id="PS00010">
    <property type="entry name" value="ASX_HYDROXYL"/>
    <property type="match status" value="1"/>
</dbReference>
<dbReference type="SMART" id="SM00181">
    <property type="entry name" value="EGF"/>
    <property type="match status" value="5"/>
</dbReference>
<feature type="domain" description="EGF-like" evidence="8">
    <location>
        <begin position="119"/>
        <end position="154"/>
    </location>
</feature>
<dbReference type="SMART" id="SM00179">
    <property type="entry name" value="EGF_CA"/>
    <property type="match status" value="2"/>
</dbReference>
<dbReference type="SUPFAM" id="SSF49899">
    <property type="entry name" value="Concanavalin A-like lectins/glucanases"/>
    <property type="match status" value="1"/>
</dbReference>
<dbReference type="Proteomes" id="UP001519460">
    <property type="component" value="Unassembled WGS sequence"/>
</dbReference>
<protein>
    <recommendedName>
        <fullName evidence="8">EGF-like domain-containing protein</fullName>
    </recommendedName>
</protein>
<keyword evidence="1 6" id="KW-0245">EGF-like domain</keyword>
<evidence type="ECO:0000256" key="5">
    <source>
        <dbReference type="ARBA" id="ARBA00023180"/>
    </source>
</evidence>
<feature type="compositionally biased region" description="Basic residues" evidence="7">
    <location>
        <begin position="884"/>
        <end position="893"/>
    </location>
</feature>
<evidence type="ECO:0000256" key="7">
    <source>
        <dbReference type="SAM" id="MobiDB-lite"/>
    </source>
</evidence>
<feature type="disulfide bond" evidence="6">
    <location>
        <begin position="88"/>
        <end position="105"/>
    </location>
</feature>
<reference evidence="9 10" key="1">
    <citation type="journal article" date="2023" name="Sci. Data">
        <title>Genome assembly of the Korean intertidal mud-creeper Batillaria attramentaria.</title>
        <authorList>
            <person name="Patra A.K."/>
            <person name="Ho P.T."/>
            <person name="Jun S."/>
            <person name="Lee S.J."/>
            <person name="Kim Y."/>
            <person name="Won Y.J."/>
        </authorList>
    </citation>
    <scope>NUCLEOTIDE SEQUENCE [LARGE SCALE GENOMIC DNA]</scope>
    <source>
        <strain evidence="9">Wonlab-2016</strain>
    </source>
</reference>
<dbReference type="SMART" id="SM00159">
    <property type="entry name" value="PTX"/>
    <property type="match status" value="1"/>
</dbReference>
<dbReference type="Pfam" id="PF13385">
    <property type="entry name" value="Laminin_G_3"/>
    <property type="match status" value="1"/>
</dbReference>
<dbReference type="SUPFAM" id="SSF57196">
    <property type="entry name" value="EGF/Laminin"/>
    <property type="match status" value="2"/>
</dbReference>
<dbReference type="PANTHER" id="PTHR24049:SF22">
    <property type="entry name" value="DROSOPHILA CRUMBS HOMOLOG"/>
    <property type="match status" value="1"/>
</dbReference>
<keyword evidence="10" id="KW-1185">Reference proteome</keyword>
<feature type="domain" description="EGF-like" evidence="8">
    <location>
        <begin position="40"/>
        <end position="76"/>
    </location>
</feature>
<evidence type="ECO:0000256" key="4">
    <source>
        <dbReference type="ARBA" id="ARBA00023157"/>
    </source>
</evidence>
<dbReference type="InterPro" id="IPR000742">
    <property type="entry name" value="EGF"/>
</dbReference>
<dbReference type="EMBL" id="JACVVK020000285">
    <property type="protein sequence ID" value="KAK7480215.1"/>
    <property type="molecule type" value="Genomic_DNA"/>
</dbReference>
<feature type="disulfide bond" evidence="6">
    <location>
        <begin position="107"/>
        <end position="116"/>
    </location>
</feature>
<dbReference type="Gene3D" id="2.10.50.10">
    <property type="entry name" value="Tumor Necrosis Factor Receptor, subunit A, domain 2"/>
    <property type="match status" value="2"/>
</dbReference>
<evidence type="ECO:0000313" key="10">
    <source>
        <dbReference type="Proteomes" id="UP001519460"/>
    </source>
</evidence>
<evidence type="ECO:0000256" key="3">
    <source>
        <dbReference type="ARBA" id="ARBA00022737"/>
    </source>
</evidence>
<evidence type="ECO:0000256" key="1">
    <source>
        <dbReference type="ARBA" id="ARBA00022536"/>
    </source>
</evidence>
<feature type="domain" description="EGF-like" evidence="8">
    <location>
        <begin position="78"/>
        <end position="117"/>
    </location>
</feature>
<dbReference type="PROSITE" id="PS50026">
    <property type="entry name" value="EGF_3"/>
    <property type="match status" value="4"/>
</dbReference>
<dbReference type="PROSITE" id="PS01186">
    <property type="entry name" value="EGF_2"/>
    <property type="match status" value="3"/>
</dbReference>
<keyword evidence="2" id="KW-0732">Signal</keyword>
<keyword evidence="4 6" id="KW-1015">Disulfide bond</keyword>
<keyword evidence="3" id="KW-0677">Repeat</keyword>
<keyword evidence="5" id="KW-0325">Glycoprotein</keyword>
<dbReference type="InterPro" id="IPR000152">
    <property type="entry name" value="EGF-type_Asp/Asn_hydroxyl_site"/>
</dbReference>
<dbReference type="PROSITE" id="PS00022">
    <property type="entry name" value="EGF_1"/>
    <property type="match status" value="3"/>
</dbReference>
<dbReference type="Pfam" id="PF07699">
    <property type="entry name" value="Ephrin_rec_like"/>
    <property type="match status" value="2"/>
</dbReference>
<organism evidence="9 10">
    <name type="scientific">Batillaria attramentaria</name>
    <dbReference type="NCBI Taxonomy" id="370345"/>
    <lineage>
        <taxon>Eukaryota</taxon>
        <taxon>Metazoa</taxon>
        <taxon>Spiralia</taxon>
        <taxon>Lophotrochozoa</taxon>
        <taxon>Mollusca</taxon>
        <taxon>Gastropoda</taxon>
        <taxon>Caenogastropoda</taxon>
        <taxon>Sorbeoconcha</taxon>
        <taxon>Cerithioidea</taxon>
        <taxon>Batillariidae</taxon>
        <taxon>Batillaria</taxon>
    </lineage>
</organism>
<feature type="region of interest" description="Disordered" evidence="7">
    <location>
        <begin position="868"/>
        <end position="992"/>
    </location>
</feature>
<comment type="caution">
    <text evidence="9">The sequence shown here is derived from an EMBL/GenBank/DDBJ whole genome shotgun (WGS) entry which is preliminary data.</text>
</comment>
<dbReference type="InterPro" id="IPR001881">
    <property type="entry name" value="EGF-like_Ca-bd_dom"/>
</dbReference>
<feature type="compositionally biased region" description="Basic and acidic residues" evidence="7">
    <location>
        <begin position="874"/>
        <end position="883"/>
    </location>
</feature>
<feature type="compositionally biased region" description="Polar residues" evidence="7">
    <location>
        <begin position="897"/>
        <end position="912"/>
    </location>
</feature>
<evidence type="ECO:0000256" key="2">
    <source>
        <dbReference type="ARBA" id="ARBA00022729"/>
    </source>
</evidence>
<feature type="non-terminal residue" evidence="9">
    <location>
        <position position="1"/>
    </location>
</feature>
<dbReference type="Gene3D" id="2.10.25.10">
    <property type="entry name" value="Laminin"/>
    <property type="match status" value="3"/>
</dbReference>
<evidence type="ECO:0000259" key="8">
    <source>
        <dbReference type="PROSITE" id="PS50026"/>
    </source>
</evidence>
<feature type="disulfide bond" evidence="6">
    <location>
        <begin position="28"/>
        <end position="37"/>
    </location>
</feature>
<gene>
    <name evidence="9" type="ORF">BaRGS_00028491</name>
</gene>
<evidence type="ECO:0000313" key="9">
    <source>
        <dbReference type="EMBL" id="KAK7480215.1"/>
    </source>
</evidence>
<dbReference type="PANTHER" id="PTHR24049">
    <property type="entry name" value="CRUMBS FAMILY MEMBER"/>
    <property type="match status" value="1"/>
</dbReference>
<sequence length="992" mass="107154">EGRTNCASFPCRHGATCTDIGFSYQCACPDGYQGSNCENVRDYCTSNPCFNGGLCVNTDTGTVCNCPPGYRGDRCETVYDLCTVTNPCTVPGSVCTTNSNNRPTCTCPSGYSGDYCQVRTVTCESNTCQNGGTCNDINGQVVCTCVPDLSVNFDLVLRPSSNYMTSELTTFPLNSLALTVSTWVRFTDRTSPGTMLSLYGLNSENSVNNPQQLLHFEKDRVVLSFAGSRTFDFTPPIDDGYWHHVVLSWDGSTGQATLYVDNTVSASTTNYGQGSRLVPVGWLVLGGRYNTTTDTVDRSAGMAGRLSRLHISTEALSSTDVSNLYADFSLVPSGAQRALTKHLLKGAYSAVDYNSQLTLGYCRTQSGCRSIDQVKAQPSVTSCPDDQMVQTARQSPASWTSASFLSSDPVVTNYRRENIGWGDYGVWYAQSDDDGDTAVCSFLLHTRRSSCESPVPPRFGSQSCVTTTSGVRCEPRCSGTNTLSEAGPRYYSCGQYSMYDTSDRVLQFTFPSCTTCQTPLLNLVMSLNFSVNTSPPCSTGQSQLPSNIRSTLNSLNSQWQQGLCGGATCNGVRVEVTCPADASQGIATRTYLEGIEGVLRNFDSSVLRSASEILSIAIADNSDFASTILSSLVITETKTCSSGTVLLGDCCSQYYFSILFLYVGFECGLGHYLDTSTGVCTACALGTYLDVLGETGSSTSSPCKTCPSGLTTPGEGAQSETDCKTNCLFGRYFNYTTGQCELCPVGFYSENPGAFYCEACPFDETTAREGSTARASCSVNPITTSAAPPSTTAATGGPCLITKVKPEEKTGWAIFGETKMKFVTYRLSDLRARNSDKDLLEDSVEEGSVHTNISLQIPVFEEKLNGQVKKKSVHMSDHISEQKTKKKKKRRARRTADLNSQEPAPLRSTASHVQPVPPSTTELPNDGSVRRPLSAFNKPRPTLDDLPYENFVSPRHYNVLEDGGSTSSGLPPRSPSSANRSRIMIDSDEDER</sequence>
<feature type="disulfide bond" evidence="6">
    <location>
        <begin position="66"/>
        <end position="75"/>
    </location>
</feature>
<dbReference type="Pfam" id="PF00008">
    <property type="entry name" value="EGF"/>
    <property type="match status" value="2"/>
</dbReference>